<reference evidence="2 3" key="1">
    <citation type="journal article" date="2013" name="J. Microbiol.">
        <title>Mucilaginibacter ginsenosidivorax sp. nov., with ginsenoside converting activity isolated from sediment.</title>
        <authorList>
            <person name="Kim J.K."/>
            <person name="Choi T.E."/>
            <person name="Liu Q.M."/>
            <person name="Park H.Y."/>
            <person name="Yi T.H."/>
            <person name="Yoon M.H."/>
            <person name="Kim S.C."/>
            <person name="Im W.T."/>
        </authorList>
    </citation>
    <scope>NUCLEOTIDE SEQUENCE [LARGE SCALE GENOMIC DNA]</scope>
    <source>
        <strain evidence="2 3">KHI28</strain>
    </source>
</reference>
<proteinExistence type="predicted"/>
<sequence>MAYCYLKKCFTGFVILMLMLVKTGYAAMQDTTGRGSTHPGWVSGVVLDEYANPLNGVKVMIKGKTDASFTDKDGRFEINAATGDKLVFTMLNYYTSEVKISSKSPVTIRLLDTYLKAPETINVLYGTKKAFANLGSVAAIYTNQLTTTPASLYTYALPGQLPGLYTQQYSGFASPQTSTQTVADFIGNVVQHNNYSANDNTEIGLSLRGQTPITIIDGVQREISSIDPESIESVSVLKDALSNILLGINSSRGVLLITTKHGQAGAPRISFTAEAGSQHPLDLPKPLPAYQYAYLYNEALQNDGKPTIYTADDFNAYRNHTDPAHHPDVNWFNTLLRNSSPISSYKLNVNGGSSVAQYSVSLNYMDQQGMFKTSPAATYNTNNELSRYIINSDLSVNVTKKFTVDLQLFGRIQQATQPGTGYSGILNTLYNTPNNAYPVYNPNGSFGGTTLFTNNLLSQSQFSGYQRTNSNDVMANLDLNYDLSSVTKGLSVKLKGNLAFESQGLVNRSLQNNTYLLNKDSSYSAVGTPISQSNGFATVSSARYSFAQAALNYERQFGKGTVSGMLLYDTRSVVLNYDLSGVTTNRAAKLGYNYDGKYFIEASANSSGYNRYPPGNQYGMFYAVGLGWQMGQERFIKDISWISSWKWRATYGKTGNANVDNFGYYNFLQTYGTSIGYPYTLGTARSVIQSYNENTLANPYIRWENAKKLDIGTDISLFKDHFKITADYFHDRYYDLLQTRGNSIALLGTTYSAENIGVKLYKGTELTLTYQDHVGNLNYFITGNATRQTSTNVFSDEEPAPYPWLRHTGLSNDVIFGYTALGFFKNAQDAAASATTVGYTPQAGDVKYKDLNGDHVINQFDQSAIANTKPLIYYGLSFGVNYKGFSVSVIMQGVTNHQIIYNNNLVNGFAGIGPFGNIYSGQGYDALTGRWTPETADIATLPRLSSTGNVNNGLLSTLYIRSANYMRLKNAEVGYSLPLEWARKLRLSGIRVFANGENLYTFYGYKGVDPEVYGLAYPIQRVFNAGINIKL</sequence>
<dbReference type="SUPFAM" id="SSF56935">
    <property type="entry name" value="Porins"/>
    <property type="match status" value="1"/>
</dbReference>
<dbReference type="SUPFAM" id="SSF49464">
    <property type="entry name" value="Carboxypeptidase regulatory domain-like"/>
    <property type="match status" value="1"/>
</dbReference>
<keyword evidence="1" id="KW-0732">Signal</keyword>
<dbReference type="NCBIfam" id="TIGR04056">
    <property type="entry name" value="OMP_RagA_SusC"/>
    <property type="match status" value="1"/>
</dbReference>
<organism evidence="2 3">
    <name type="scientific">Mucilaginibacter ginsenosidivorax</name>
    <dbReference type="NCBI Taxonomy" id="862126"/>
    <lineage>
        <taxon>Bacteria</taxon>
        <taxon>Pseudomonadati</taxon>
        <taxon>Bacteroidota</taxon>
        <taxon>Sphingobacteriia</taxon>
        <taxon>Sphingobacteriales</taxon>
        <taxon>Sphingobacteriaceae</taxon>
        <taxon>Mucilaginibacter</taxon>
    </lineage>
</organism>
<dbReference type="KEGG" id="mgk:FSB76_03765"/>
<keyword evidence="3" id="KW-1185">Reference proteome</keyword>
<evidence type="ECO:0000313" key="2">
    <source>
        <dbReference type="EMBL" id="QEC75106.1"/>
    </source>
</evidence>
<gene>
    <name evidence="2" type="ORF">FSB76_03765</name>
</gene>
<protein>
    <submittedName>
        <fullName evidence="2">SusC/RagA family TonB-linked outer membrane protein</fullName>
    </submittedName>
</protein>
<dbReference type="AlphaFoldDB" id="A0A5B8VXF8"/>
<feature type="signal peptide" evidence="1">
    <location>
        <begin position="1"/>
        <end position="26"/>
    </location>
</feature>
<dbReference type="Gene3D" id="2.170.130.10">
    <property type="entry name" value="TonB-dependent receptor, plug domain"/>
    <property type="match status" value="1"/>
</dbReference>
<name>A0A5B8VXF8_9SPHI</name>
<dbReference type="Pfam" id="PF13715">
    <property type="entry name" value="CarbopepD_reg_2"/>
    <property type="match status" value="1"/>
</dbReference>
<dbReference type="Gene3D" id="2.60.40.1120">
    <property type="entry name" value="Carboxypeptidase-like, regulatory domain"/>
    <property type="match status" value="1"/>
</dbReference>
<accession>A0A5B8VXF8</accession>
<feature type="chain" id="PRO_5022756777" evidence="1">
    <location>
        <begin position="27"/>
        <end position="1031"/>
    </location>
</feature>
<dbReference type="OrthoDB" id="9768177at2"/>
<dbReference type="EMBL" id="CP042437">
    <property type="protein sequence ID" value="QEC75106.1"/>
    <property type="molecule type" value="Genomic_DNA"/>
</dbReference>
<dbReference type="InterPro" id="IPR037066">
    <property type="entry name" value="Plug_dom_sf"/>
</dbReference>
<evidence type="ECO:0000256" key="1">
    <source>
        <dbReference type="SAM" id="SignalP"/>
    </source>
</evidence>
<dbReference type="InterPro" id="IPR008969">
    <property type="entry name" value="CarboxyPept-like_regulatory"/>
</dbReference>
<evidence type="ECO:0000313" key="3">
    <source>
        <dbReference type="Proteomes" id="UP000321362"/>
    </source>
</evidence>
<dbReference type="RefSeq" id="WP_147052261.1">
    <property type="nucleotide sequence ID" value="NZ_CP042437.1"/>
</dbReference>
<dbReference type="InterPro" id="IPR023996">
    <property type="entry name" value="TonB-dep_OMP_SusC/RagA"/>
</dbReference>
<dbReference type="Proteomes" id="UP000321362">
    <property type="component" value="Chromosome"/>
</dbReference>